<feature type="coiled-coil region" evidence="1">
    <location>
        <begin position="36"/>
        <end position="99"/>
    </location>
</feature>
<dbReference type="AlphaFoldDB" id="A0A0K0D8R5"/>
<reference evidence="3" key="2">
    <citation type="submission" date="2017-02" db="UniProtKB">
        <authorList>
            <consortium name="WormBaseParasite"/>
        </authorList>
    </citation>
    <scope>IDENTIFICATION</scope>
</reference>
<keyword evidence="1" id="KW-0175">Coiled coil</keyword>
<keyword evidence="2" id="KW-1185">Reference proteome</keyword>
<dbReference type="WBParaSite" id="ACAC_0000646001-mRNA-1">
    <property type="protein sequence ID" value="ACAC_0000646001-mRNA-1"/>
    <property type="gene ID" value="ACAC_0000646001"/>
</dbReference>
<protein>
    <submittedName>
        <fullName evidence="3">Synaptonemal complex protein 1</fullName>
    </submittedName>
</protein>
<feature type="coiled-coil region" evidence="1">
    <location>
        <begin position="134"/>
        <end position="161"/>
    </location>
</feature>
<proteinExistence type="predicted"/>
<reference evidence="2" key="1">
    <citation type="submission" date="2012-09" db="EMBL/GenBank/DDBJ databases">
        <authorList>
            <person name="Martin A.A."/>
        </authorList>
    </citation>
    <scope>NUCLEOTIDE SEQUENCE</scope>
</reference>
<dbReference type="Proteomes" id="UP000035642">
    <property type="component" value="Unassembled WGS sequence"/>
</dbReference>
<evidence type="ECO:0000313" key="2">
    <source>
        <dbReference type="Proteomes" id="UP000035642"/>
    </source>
</evidence>
<evidence type="ECO:0000256" key="1">
    <source>
        <dbReference type="SAM" id="Coils"/>
    </source>
</evidence>
<sequence length="181" mass="21305">LKEMELEEAELVKRSESISSELEKISRDNAIVKQKTAENEEKISLAKQSLEEIKAEVLQNEEALRKLKEQGEIQGQQMAAGLENMRNEFKQKCDILLKERDQYPKATEEARAEIEKFVQYEKYGAVHDDKCRKISEMQEKLSELKEYHSNLLKKIEEKKRERAEQVQIVCLKHRQKSSFHL</sequence>
<evidence type="ECO:0000313" key="3">
    <source>
        <dbReference type="WBParaSite" id="ACAC_0000646001-mRNA-1"/>
    </source>
</evidence>
<accession>A0A0K0D8R5</accession>
<name>A0A0K0D8R5_ANGCA</name>
<organism evidence="2 3">
    <name type="scientific">Angiostrongylus cantonensis</name>
    <name type="common">Rat lungworm</name>
    <dbReference type="NCBI Taxonomy" id="6313"/>
    <lineage>
        <taxon>Eukaryota</taxon>
        <taxon>Metazoa</taxon>
        <taxon>Ecdysozoa</taxon>
        <taxon>Nematoda</taxon>
        <taxon>Chromadorea</taxon>
        <taxon>Rhabditida</taxon>
        <taxon>Rhabditina</taxon>
        <taxon>Rhabditomorpha</taxon>
        <taxon>Strongyloidea</taxon>
        <taxon>Metastrongylidae</taxon>
        <taxon>Angiostrongylus</taxon>
    </lineage>
</organism>